<reference evidence="2 3" key="1">
    <citation type="submission" date="2021-04" db="EMBL/GenBank/DDBJ databases">
        <title>The genome sequence of type strain Ideonella paludis KCTC 32238.</title>
        <authorList>
            <person name="Liu Y."/>
        </authorList>
    </citation>
    <scope>NUCLEOTIDE SEQUENCE [LARGE SCALE GENOMIC DNA]</scope>
    <source>
        <strain evidence="2 3">KCTC 32238</strain>
    </source>
</reference>
<protein>
    <submittedName>
        <fullName evidence="2">DUF481 domain-containing protein</fullName>
    </submittedName>
</protein>
<evidence type="ECO:0000256" key="1">
    <source>
        <dbReference type="SAM" id="SignalP"/>
    </source>
</evidence>
<dbReference type="InterPro" id="IPR036709">
    <property type="entry name" value="Autotransporte_beta_dom_sf"/>
</dbReference>
<dbReference type="Pfam" id="PF04338">
    <property type="entry name" value="DUF481"/>
    <property type="match status" value="1"/>
</dbReference>
<evidence type="ECO:0000313" key="2">
    <source>
        <dbReference type="EMBL" id="MBQ0935250.1"/>
    </source>
</evidence>
<accession>A0ABS5DVV2</accession>
<gene>
    <name evidence="2" type="ORF">KAK11_07925</name>
</gene>
<comment type="caution">
    <text evidence="2">The sequence shown here is derived from an EMBL/GenBank/DDBJ whole genome shotgun (WGS) entry which is preliminary data.</text>
</comment>
<evidence type="ECO:0000313" key="3">
    <source>
        <dbReference type="Proteomes" id="UP000672097"/>
    </source>
</evidence>
<keyword evidence="1" id="KW-0732">Signal</keyword>
<feature type="signal peptide" evidence="1">
    <location>
        <begin position="1"/>
        <end position="25"/>
    </location>
</feature>
<organism evidence="2 3">
    <name type="scientific">Ideonella paludis</name>
    <dbReference type="NCBI Taxonomy" id="1233411"/>
    <lineage>
        <taxon>Bacteria</taxon>
        <taxon>Pseudomonadati</taxon>
        <taxon>Pseudomonadota</taxon>
        <taxon>Betaproteobacteria</taxon>
        <taxon>Burkholderiales</taxon>
        <taxon>Sphaerotilaceae</taxon>
        <taxon>Ideonella</taxon>
    </lineage>
</organism>
<dbReference type="InterPro" id="IPR007433">
    <property type="entry name" value="DUF481"/>
</dbReference>
<dbReference type="RefSeq" id="WP_210808056.1">
    <property type="nucleotide sequence ID" value="NZ_JAGQDG010000003.1"/>
</dbReference>
<sequence length="244" mass="25179">MTSIRFLSAVAVASAALFGASAVSAQAVNDGQWHGSLSAGGAFASGNTSSRVLTAGADATRATAADKISLYANGNYARANGVTTANLGRLGGRYDYNLSDALFAFGGGEYETNKAGGLKSRYGVNAGLGYRWVRSKDAQVDVFGGVGYSDSSYTNNTSADGAELILGEEGSYKLSASTTIKQRLVFYPGLGDLGNRATFDAGVATAISGGWTLNTGLAWRYNSEPAAGLKKTDTLLTVGFGYKY</sequence>
<dbReference type="EMBL" id="JAGQDG010000003">
    <property type="protein sequence ID" value="MBQ0935250.1"/>
    <property type="molecule type" value="Genomic_DNA"/>
</dbReference>
<name>A0ABS5DVV2_9BURK</name>
<dbReference type="Proteomes" id="UP000672097">
    <property type="component" value="Unassembled WGS sequence"/>
</dbReference>
<proteinExistence type="predicted"/>
<feature type="chain" id="PRO_5046897919" evidence="1">
    <location>
        <begin position="26"/>
        <end position="244"/>
    </location>
</feature>
<dbReference type="SUPFAM" id="SSF103515">
    <property type="entry name" value="Autotransporter"/>
    <property type="match status" value="1"/>
</dbReference>
<keyword evidence="3" id="KW-1185">Reference proteome</keyword>